<accession>A0AAD6MNN6</accession>
<protein>
    <submittedName>
        <fullName evidence="1">Uncharacterized protein</fullName>
    </submittedName>
</protein>
<keyword evidence="2" id="KW-1185">Reference proteome</keyword>
<sequence length="81" mass="8965">MLTFGQLLHLQCGENYRRRIGTSFKHTSIQFIRGLSQAGAYIIEGAEIDKENIKLKVVVVVVVGLANTSLSGGTRVEKQYL</sequence>
<dbReference type="EMBL" id="JAQIZT010000008">
    <property type="protein sequence ID" value="KAJ6988933.1"/>
    <property type="molecule type" value="Genomic_DNA"/>
</dbReference>
<reference evidence="1" key="1">
    <citation type="journal article" date="2023" name="Mol. Ecol. Resour.">
        <title>Chromosome-level genome assembly of a triploid poplar Populus alba 'Berolinensis'.</title>
        <authorList>
            <person name="Chen S."/>
            <person name="Yu Y."/>
            <person name="Wang X."/>
            <person name="Wang S."/>
            <person name="Zhang T."/>
            <person name="Zhou Y."/>
            <person name="He R."/>
            <person name="Meng N."/>
            <person name="Wang Y."/>
            <person name="Liu W."/>
            <person name="Liu Z."/>
            <person name="Liu J."/>
            <person name="Guo Q."/>
            <person name="Huang H."/>
            <person name="Sederoff R.R."/>
            <person name="Wang G."/>
            <person name="Qu G."/>
            <person name="Chen S."/>
        </authorList>
    </citation>
    <scope>NUCLEOTIDE SEQUENCE</scope>
    <source>
        <strain evidence="1">SC-2020</strain>
    </source>
</reference>
<evidence type="ECO:0000313" key="2">
    <source>
        <dbReference type="Proteomes" id="UP001164929"/>
    </source>
</evidence>
<proteinExistence type="predicted"/>
<dbReference type="AlphaFoldDB" id="A0AAD6MNN6"/>
<organism evidence="1 2">
    <name type="scientific">Populus alba x Populus x berolinensis</name>
    <dbReference type="NCBI Taxonomy" id="444605"/>
    <lineage>
        <taxon>Eukaryota</taxon>
        <taxon>Viridiplantae</taxon>
        <taxon>Streptophyta</taxon>
        <taxon>Embryophyta</taxon>
        <taxon>Tracheophyta</taxon>
        <taxon>Spermatophyta</taxon>
        <taxon>Magnoliopsida</taxon>
        <taxon>eudicotyledons</taxon>
        <taxon>Gunneridae</taxon>
        <taxon>Pentapetalae</taxon>
        <taxon>rosids</taxon>
        <taxon>fabids</taxon>
        <taxon>Malpighiales</taxon>
        <taxon>Salicaceae</taxon>
        <taxon>Saliceae</taxon>
        <taxon>Populus</taxon>
    </lineage>
</organism>
<evidence type="ECO:0000313" key="1">
    <source>
        <dbReference type="EMBL" id="KAJ6988933.1"/>
    </source>
</evidence>
<gene>
    <name evidence="1" type="ORF">NC653_021742</name>
</gene>
<comment type="caution">
    <text evidence="1">The sequence shown here is derived from an EMBL/GenBank/DDBJ whole genome shotgun (WGS) entry which is preliminary data.</text>
</comment>
<name>A0AAD6MNN6_9ROSI</name>
<dbReference type="Proteomes" id="UP001164929">
    <property type="component" value="Chromosome 8"/>
</dbReference>